<evidence type="ECO:0000256" key="1">
    <source>
        <dbReference type="SAM" id="MobiDB-lite"/>
    </source>
</evidence>
<accession>A0A6J8DTI8</accession>
<proteinExistence type="predicted"/>
<name>A0A6J8DTI8_MYTCO</name>
<keyword evidence="3" id="KW-1185">Reference proteome</keyword>
<evidence type="ECO:0000313" key="3">
    <source>
        <dbReference type="Proteomes" id="UP000507470"/>
    </source>
</evidence>
<feature type="region of interest" description="Disordered" evidence="1">
    <location>
        <begin position="122"/>
        <end position="155"/>
    </location>
</feature>
<gene>
    <name evidence="2" type="ORF">MCOR_44952</name>
</gene>
<dbReference type="EMBL" id="CACVKT020007931">
    <property type="protein sequence ID" value="CAC5411913.1"/>
    <property type="molecule type" value="Genomic_DNA"/>
</dbReference>
<organism evidence="2 3">
    <name type="scientific">Mytilus coruscus</name>
    <name type="common">Sea mussel</name>
    <dbReference type="NCBI Taxonomy" id="42192"/>
    <lineage>
        <taxon>Eukaryota</taxon>
        <taxon>Metazoa</taxon>
        <taxon>Spiralia</taxon>
        <taxon>Lophotrochozoa</taxon>
        <taxon>Mollusca</taxon>
        <taxon>Bivalvia</taxon>
        <taxon>Autobranchia</taxon>
        <taxon>Pteriomorphia</taxon>
        <taxon>Mytilida</taxon>
        <taxon>Mytiloidea</taxon>
        <taxon>Mytilidae</taxon>
        <taxon>Mytilinae</taxon>
        <taxon>Mytilus</taxon>
    </lineage>
</organism>
<feature type="compositionally biased region" description="Low complexity" evidence="1">
    <location>
        <begin position="135"/>
        <end position="148"/>
    </location>
</feature>
<dbReference type="Proteomes" id="UP000507470">
    <property type="component" value="Unassembled WGS sequence"/>
</dbReference>
<protein>
    <submittedName>
        <fullName evidence="2">Uncharacterized protein</fullName>
    </submittedName>
</protein>
<dbReference type="AlphaFoldDB" id="A0A6J8DTI8"/>
<reference evidence="2 3" key="1">
    <citation type="submission" date="2020-06" db="EMBL/GenBank/DDBJ databases">
        <authorList>
            <person name="Li R."/>
            <person name="Bekaert M."/>
        </authorList>
    </citation>
    <scope>NUCLEOTIDE SEQUENCE [LARGE SCALE GENOMIC DNA]</scope>
    <source>
        <strain evidence="3">wild</strain>
    </source>
</reference>
<dbReference type="OrthoDB" id="10471769at2759"/>
<evidence type="ECO:0000313" key="2">
    <source>
        <dbReference type="EMBL" id="CAC5411913.1"/>
    </source>
</evidence>
<sequence length="155" mass="18241">MEEFYSAKQQSEEDVVTWANRLEDLLYKASHQKMISDTDKNDKLFSMFWSGLRADLKNASGHLHNIIKNYNELKQEMRQLEADVKKDVKIATAKMANVTEAESEETDLRTIIQRMAADIQTLKDDRKNQSQQPFRQNNNWRTRNNRGNSQQTKFQ</sequence>